<dbReference type="InterPro" id="IPR050951">
    <property type="entry name" value="Retrovirus_Pol_polyprotein"/>
</dbReference>
<dbReference type="InterPro" id="IPR001584">
    <property type="entry name" value="Integrase_cat-core"/>
</dbReference>
<keyword evidence="4" id="KW-1185">Reference proteome</keyword>
<feature type="region of interest" description="Disordered" evidence="1">
    <location>
        <begin position="107"/>
        <end position="141"/>
    </location>
</feature>
<dbReference type="PROSITE" id="PS50994">
    <property type="entry name" value="INTEGRASE"/>
    <property type="match status" value="1"/>
</dbReference>
<reference evidence="3 4" key="1">
    <citation type="journal article" date="2014" name="Nat. Genet.">
        <title>Genome and transcriptome of the porcine whipworm Trichuris suis.</title>
        <authorList>
            <person name="Jex A.R."/>
            <person name="Nejsum P."/>
            <person name="Schwarz E.M."/>
            <person name="Hu L."/>
            <person name="Young N.D."/>
            <person name="Hall R.S."/>
            <person name="Korhonen P.K."/>
            <person name="Liao S."/>
            <person name="Thamsborg S."/>
            <person name="Xia J."/>
            <person name="Xu P."/>
            <person name="Wang S."/>
            <person name="Scheerlinck J.P."/>
            <person name="Hofmann A."/>
            <person name="Sternberg P.W."/>
            <person name="Wang J."/>
            <person name="Gasser R.B."/>
        </authorList>
    </citation>
    <scope>NUCLEOTIDE SEQUENCE [LARGE SCALE GENOMIC DNA]</scope>
    <source>
        <strain evidence="3">DCEP-RM93M</strain>
    </source>
</reference>
<accession>A0A085LXZ0</accession>
<dbReference type="Gene3D" id="3.30.420.10">
    <property type="entry name" value="Ribonuclease H-like superfamily/Ribonuclease H"/>
    <property type="match status" value="1"/>
</dbReference>
<evidence type="ECO:0000259" key="2">
    <source>
        <dbReference type="PROSITE" id="PS50994"/>
    </source>
</evidence>
<evidence type="ECO:0000313" key="3">
    <source>
        <dbReference type="EMBL" id="KFD49836.1"/>
    </source>
</evidence>
<dbReference type="Proteomes" id="UP000030764">
    <property type="component" value="Unassembled WGS sequence"/>
</dbReference>
<feature type="region of interest" description="Disordered" evidence="1">
    <location>
        <begin position="186"/>
        <end position="214"/>
    </location>
</feature>
<dbReference type="GO" id="GO:0015074">
    <property type="term" value="P:DNA integration"/>
    <property type="evidence" value="ECO:0007669"/>
    <property type="project" value="InterPro"/>
</dbReference>
<dbReference type="InterPro" id="IPR036397">
    <property type="entry name" value="RNaseH_sf"/>
</dbReference>
<dbReference type="EMBL" id="KL363263">
    <property type="protein sequence ID" value="KFD49836.1"/>
    <property type="molecule type" value="Genomic_DNA"/>
</dbReference>
<proteinExistence type="predicted"/>
<dbReference type="InterPro" id="IPR012337">
    <property type="entry name" value="RNaseH-like_sf"/>
</dbReference>
<evidence type="ECO:0000313" key="4">
    <source>
        <dbReference type="Proteomes" id="UP000030764"/>
    </source>
</evidence>
<dbReference type="SUPFAM" id="SSF53098">
    <property type="entry name" value="Ribonuclease H-like"/>
    <property type="match status" value="1"/>
</dbReference>
<organism evidence="3 4">
    <name type="scientific">Trichuris suis</name>
    <name type="common">pig whipworm</name>
    <dbReference type="NCBI Taxonomy" id="68888"/>
    <lineage>
        <taxon>Eukaryota</taxon>
        <taxon>Metazoa</taxon>
        <taxon>Ecdysozoa</taxon>
        <taxon>Nematoda</taxon>
        <taxon>Enoplea</taxon>
        <taxon>Dorylaimia</taxon>
        <taxon>Trichinellida</taxon>
        <taxon>Trichuridae</taxon>
        <taxon>Trichuris</taxon>
    </lineage>
</organism>
<feature type="domain" description="Integrase catalytic" evidence="2">
    <location>
        <begin position="289"/>
        <end position="450"/>
    </location>
</feature>
<feature type="compositionally biased region" description="Low complexity" evidence="1">
    <location>
        <begin position="194"/>
        <end position="206"/>
    </location>
</feature>
<dbReference type="Pfam" id="PF00665">
    <property type="entry name" value="rve"/>
    <property type="match status" value="1"/>
</dbReference>
<evidence type="ECO:0000256" key="1">
    <source>
        <dbReference type="SAM" id="MobiDB-lite"/>
    </source>
</evidence>
<dbReference type="PANTHER" id="PTHR37984:SF12">
    <property type="entry name" value="RIBONUCLEASE H"/>
    <property type="match status" value="1"/>
</dbReference>
<sequence length="525" mass="59232">MVKTSTTTARRRHRRCRRRSQSSWILAPRSCSGVLLWNGRRRTHCERSHEIWHVHTPPAGWRRNRNERLRDQFVCGLKDEDLQKRLPAHSELDLNDALREAVAAESASRQAKDIRSANAENAEIPGTHQIRKGTDQRPPKAAGSSVRCSCASCGGEHQRNQCRFRNAICRWCSRKGYIEKVCRSKRAHNGPTDSSGKGTTTKSAAANAVRERPSRSLTDVYEEGSILLATSGKRKKTITTVLLNGAPCHMEVDSRPDFTIVSMDTYRALWQGTGPPIKPRRQKIVDFQRQIVPLVGVCTVNVSYGRVKGHLRLYIAKGRSFLIILDSYSKWLEVLPVVAQYTKILICELRRVFATHGLPGTIVSDNGSPFTSSEFGEFLRRNAIRHARVAPYHPSSSGQAERMIQTAKDALHRMQSGDLSQRLASFLLSQHTLPRVTTGRSPAEMLMNRPLRTRLDRLHPDWSSEQNREIADNAPKTKPRLLDINEPVLDILPGAKLDPSDYYARHRSGLLQSTNDRRKNSTPPC</sequence>
<dbReference type="PANTHER" id="PTHR37984">
    <property type="entry name" value="PROTEIN CBG26694"/>
    <property type="match status" value="1"/>
</dbReference>
<dbReference type="AlphaFoldDB" id="A0A085LXZ0"/>
<dbReference type="GO" id="GO:0003676">
    <property type="term" value="F:nucleic acid binding"/>
    <property type="evidence" value="ECO:0007669"/>
    <property type="project" value="InterPro"/>
</dbReference>
<gene>
    <name evidence="3" type="ORF">M513_09303</name>
</gene>
<protein>
    <recommendedName>
        <fullName evidence="2">Integrase catalytic domain-containing protein</fullName>
    </recommendedName>
</protein>
<name>A0A085LXZ0_9BILA</name>